<accession>A0AAV2SGH2</accession>
<feature type="domain" description="Disease resistance R13L4/SHOC-2-like LRR" evidence="3">
    <location>
        <begin position="47"/>
        <end position="131"/>
    </location>
</feature>
<feature type="non-terminal residue" evidence="4">
    <location>
        <position position="1"/>
    </location>
</feature>
<dbReference type="PANTHER" id="PTHR48051:SF12">
    <property type="entry name" value="LEUCINE-RICH REPEAT-CONTAINING PROTEIN 28"/>
    <property type="match status" value="1"/>
</dbReference>
<keyword evidence="1" id="KW-0433">Leucine-rich repeat</keyword>
<dbReference type="InterPro" id="IPR032675">
    <property type="entry name" value="LRR_dom_sf"/>
</dbReference>
<evidence type="ECO:0000256" key="1">
    <source>
        <dbReference type="ARBA" id="ARBA00022614"/>
    </source>
</evidence>
<dbReference type="SUPFAM" id="SSF52058">
    <property type="entry name" value="L domain-like"/>
    <property type="match status" value="1"/>
</dbReference>
<sequence>AKELCKEVLSQSILEWNYRNISSIPSILLEEGGHVQHLYLKRNSITHIPKNIGNMKNLTYLYIPGNKIKILPSSIGELRSLQVLDISANKIEYLPSALCKLSSLRSLIATYNKIKTFPQDLCKLRSLCVLMLSGNELLYLPEDMRGLSGLQGLDVDYNSLQELPHSLCQLPLLQRISCCVNNLLHLPAKHFKTTSPRIYFDGNPHLNYLPFALLERLRTGETWEPAVLQTSGSCLNGDDGKEKLTLMLKQPKLLHEEFNNLVLPSELCKMNCTNMQSVPTPLTEIVLRYIWNQASNGDFNSANNKVFIEVLPNNLKHELELGPVAECCSPYCAEPIFSFAFILVISVNIASRPNTTVSRPVPVMMHYCSERCAAEHKTKITHLRDEYSVWLTKKINNKYILEYI</sequence>
<name>A0AAV2SGH2_MEGNR</name>
<dbReference type="Gene3D" id="3.80.10.10">
    <property type="entry name" value="Ribonuclease Inhibitor"/>
    <property type="match status" value="1"/>
</dbReference>
<proteinExistence type="predicted"/>
<dbReference type="InterPro" id="IPR050216">
    <property type="entry name" value="LRR_domain-containing"/>
</dbReference>
<gene>
    <name evidence="4" type="ORF">MNOR_LOCUS36428</name>
</gene>
<dbReference type="PANTHER" id="PTHR48051">
    <property type="match status" value="1"/>
</dbReference>
<protein>
    <recommendedName>
        <fullName evidence="3">Disease resistance R13L4/SHOC-2-like LRR domain-containing protein</fullName>
    </recommendedName>
</protein>
<evidence type="ECO:0000313" key="4">
    <source>
        <dbReference type="EMBL" id="CAL4189899.1"/>
    </source>
</evidence>
<dbReference type="SMART" id="SM00369">
    <property type="entry name" value="LRR_TYP"/>
    <property type="match status" value="4"/>
</dbReference>
<dbReference type="EMBL" id="CAXKWB010066385">
    <property type="protein sequence ID" value="CAL4189899.1"/>
    <property type="molecule type" value="Genomic_DNA"/>
</dbReference>
<evidence type="ECO:0000259" key="3">
    <source>
        <dbReference type="Pfam" id="PF23598"/>
    </source>
</evidence>
<comment type="caution">
    <text evidence="4">The sequence shown here is derived from an EMBL/GenBank/DDBJ whole genome shotgun (WGS) entry which is preliminary data.</text>
</comment>
<keyword evidence="5" id="KW-1185">Reference proteome</keyword>
<dbReference type="Proteomes" id="UP001497623">
    <property type="component" value="Unassembled WGS sequence"/>
</dbReference>
<reference evidence="4 5" key="1">
    <citation type="submission" date="2024-05" db="EMBL/GenBank/DDBJ databases">
        <authorList>
            <person name="Wallberg A."/>
        </authorList>
    </citation>
    <scope>NUCLEOTIDE SEQUENCE [LARGE SCALE GENOMIC DNA]</scope>
</reference>
<dbReference type="Pfam" id="PF23598">
    <property type="entry name" value="LRR_14"/>
    <property type="match status" value="1"/>
</dbReference>
<dbReference type="InterPro" id="IPR055414">
    <property type="entry name" value="LRR_R13L4/SHOC2-like"/>
</dbReference>
<dbReference type="SMART" id="SM00364">
    <property type="entry name" value="LRR_BAC"/>
    <property type="match status" value="4"/>
</dbReference>
<dbReference type="AlphaFoldDB" id="A0AAV2SGH2"/>
<dbReference type="GO" id="GO:0005737">
    <property type="term" value="C:cytoplasm"/>
    <property type="evidence" value="ECO:0007669"/>
    <property type="project" value="TreeGrafter"/>
</dbReference>
<dbReference type="InterPro" id="IPR003591">
    <property type="entry name" value="Leu-rich_rpt_typical-subtyp"/>
</dbReference>
<evidence type="ECO:0000313" key="5">
    <source>
        <dbReference type="Proteomes" id="UP001497623"/>
    </source>
</evidence>
<organism evidence="4 5">
    <name type="scientific">Meganyctiphanes norvegica</name>
    <name type="common">Northern krill</name>
    <name type="synonym">Thysanopoda norvegica</name>
    <dbReference type="NCBI Taxonomy" id="48144"/>
    <lineage>
        <taxon>Eukaryota</taxon>
        <taxon>Metazoa</taxon>
        <taxon>Ecdysozoa</taxon>
        <taxon>Arthropoda</taxon>
        <taxon>Crustacea</taxon>
        <taxon>Multicrustacea</taxon>
        <taxon>Malacostraca</taxon>
        <taxon>Eumalacostraca</taxon>
        <taxon>Eucarida</taxon>
        <taxon>Euphausiacea</taxon>
        <taxon>Euphausiidae</taxon>
        <taxon>Meganyctiphanes</taxon>
    </lineage>
</organism>
<evidence type="ECO:0000256" key="2">
    <source>
        <dbReference type="ARBA" id="ARBA00022737"/>
    </source>
</evidence>
<keyword evidence="2" id="KW-0677">Repeat</keyword>